<feature type="coiled-coil region" evidence="1">
    <location>
        <begin position="996"/>
        <end position="1023"/>
    </location>
</feature>
<keyword evidence="2" id="KW-0472">Membrane</keyword>
<reference evidence="4 5" key="1">
    <citation type="journal article" date="2009" name="Appl. Environ. Microbiol.">
        <title>Genomic characterization of the intron-containing T7-like phage phiL7 of Xanthomonas campestris.</title>
        <authorList>
            <person name="Lee C.N."/>
            <person name="Lin J.W."/>
            <person name="Weng S.F."/>
            <person name="Tseng Y.H."/>
        </authorList>
    </citation>
    <scope>NUCLEOTIDE SEQUENCE</scope>
</reference>
<feature type="domain" description="Tip attachment protein J HDII-ins2" evidence="3">
    <location>
        <begin position="256"/>
        <end position="363"/>
    </location>
</feature>
<keyword evidence="2" id="KW-0812">Transmembrane</keyword>
<keyword evidence="2" id="KW-1133">Transmembrane helix</keyword>
<dbReference type="PANTHER" id="PTHR36251">
    <property type="entry name" value="FELS-1 PROPHAGE HOST SPECIFICITY PROTEIN-RELATED"/>
    <property type="match status" value="1"/>
</dbReference>
<accession>C4ML20</accession>
<dbReference type="EMBL" id="EU717894">
    <property type="protein sequence ID" value="ACE75760.1"/>
    <property type="molecule type" value="Genomic_DNA"/>
</dbReference>
<evidence type="ECO:0000256" key="2">
    <source>
        <dbReference type="SAM" id="Phobius"/>
    </source>
</evidence>
<name>C4ML20_9CAUD</name>
<feature type="transmembrane region" description="Helical" evidence="2">
    <location>
        <begin position="83"/>
        <end position="102"/>
    </location>
</feature>
<dbReference type="KEGG" id="vg:7943844"/>
<protein>
    <submittedName>
        <fullName evidence="4">p20</fullName>
    </submittedName>
</protein>
<proteinExistence type="predicted"/>
<dbReference type="Pfam" id="PF24801">
    <property type="entry name" value="FNIII-A_GpJ"/>
    <property type="match status" value="1"/>
</dbReference>
<dbReference type="RefSeq" id="YP_002922634.1">
    <property type="nucleotide sequence ID" value="NC_012742.1"/>
</dbReference>
<keyword evidence="5" id="KW-1185">Reference proteome</keyword>
<dbReference type="InterPro" id="IPR055385">
    <property type="entry name" value="GpJ_HDII-ins2"/>
</dbReference>
<evidence type="ECO:0000256" key="1">
    <source>
        <dbReference type="SAM" id="Coils"/>
    </source>
</evidence>
<dbReference type="InterPro" id="IPR053171">
    <property type="entry name" value="Viral_Tip_Attach_Protein"/>
</dbReference>
<dbReference type="Gene3D" id="2.60.120.260">
    <property type="entry name" value="Galactose-binding domain-like"/>
    <property type="match status" value="1"/>
</dbReference>
<organism evidence="4 5">
    <name type="scientific">Xanthomonas phage phiL7</name>
    <dbReference type="NCBI Taxonomy" id="538979"/>
    <lineage>
        <taxon>Viruses</taxon>
        <taxon>Duplodnaviria</taxon>
        <taxon>Heunggongvirae</taxon>
        <taxon>Uroviricota</taxon>
        <taxon>Caudoviricetes</taxon>
        <taxon>Eisenstarkvirus</taxon>
        <taxon>Eisenstarkvirus L7</taxon>
    </lineage>
</organism>
<evidence type="ECO:0000313" key="5">
    <source>
        <dbReference type="Proteomes" id="UP000001480"/>
    </source>
</evidence>
<evidence type="ECO:0000259" key="3">
    <source>
        <dbReference type="Pfam" id="PF24801"/>
    </source>
</evidence>
<dbReference type="Proteomes" id="UP000001480">
    <property type="component" value="Segment"/>
</dbReference>
<keyword evidence="1" id="KW-0175">Coiled coil</keyword>
<evidence type="ECO:0000313" key="4">
    <source>
        <dbReference type="EMBL" id="ACE75760.1"/>
    </source>
</evidence>
<dbReference type="PANTHER" id="PTHR36251:SF2">
    <property type="entry name" value="GIFSY-2 PROPHAGE HOST SPECIFICITY PROTEIN J, PHAGE LAMBDA"/>
    <property type="match status" value="1"/>
</dbReference>
<sequence>MVSNLVVTPHPVTLEQQDHRAGELLPGQSLYAFLAHNAPEALTGAWAVSIAGRQVPVEMWHKTFPKDGNLIEVRSAVGNKSTWAIIAMLVLTYFTFGVGAYGGAIAASAGGYATAAAVYVAGAIVINKVLGPKPVKAGNTDTGGVYSLAGARNQARPYAPLGILFGSLQITPDLASQPYTNFEGDDQYLAITLTPGINIDRVGPILNGDNPVSNYPDTKIWYSGMPGMPQDKIPLFSNVDSQAGGALQDEDKNLTPQTRVTSPNTVRIQVDIEYTLFDKTSKGKEKDNREGVSVTYRPVGGGSYQTLGTKTVTNRDMRTHRMSIAGDVPEGQYEVVVRRLGLAEVEGAGAVVQFNWSSMASVQADTATYKGIARIGIRLRATGQFSGSVDELRMEAWARGVQMWDGSSWSLARTRETGLSNPGAQMLAYIRGYYDEDGKLIGGMGLSDMLIDIPAFQAFMLHCQANSYTYDYYLKEPRNHDEVLSALAMAGFGQYTNSSGRISVAWAGSEQPVSAVVNMATIKDAQFQVDYTLSNTADGIELSYFDREIWDTTTLRVAAPGVTTMLNPAQITAEGVTDAARAAELARYHLGQSLYQYKDISFATDLEHLSYRRLSLLSLSHDLTQWGFSGSILSATTLNGVVTLQLDTEVPPPAAGNAYVGLRIPGELTYRVFQVRPFTEPTTVVRLVGNWPGDAVFPGVGENNPPWDTKFCYDFKQSPGYTVRVVSVEPDNDLQGAQVSVVPESQEFWDYVKTGVYVPAPGGSSLSTRPIASGLKISENQVVQGDTIFTELTASFEVTGPYATARVLMSNPAAELVWVATTDTRTATWRIPSAGVYTIVVRPYTEDGVAGIPTSVIYATVGAEVPPVLNDFFDVVEIAGGLRKYTWGFFSDTIQSADYAGVEIRYLEGTHPNPDWQAMTPIGDSGYHPAAFESATPASGTYTFALRAVNTSAMLSDRAIVITRTLGKNLGEIEEEMRGALDQTTQMIRQEILDSFARDQELVMELQKQAADLAEQAESLAGLQALVDAQEWSSTQAYTTGQFVKSGGMLYVAKQDVPAGTALTNTAYWSSVGQYASLAEAVGALALQTQQVQTEVTALNGELDVIANDVAGVKSTLTGKADASAVTALTTRVTNAENVNTAQANSITSINSALPGKASTTAVDAIYTRVGEAENKLTAIAQQITSINSALTGKADASALNALTTRVTNAENTITSQATAITNVTARTSYNTNMLKNPTFARGSANWTLAAGAVLYNNALNGPYLVMPNTSGGLASEQFIDSVNPGVYTLSGDILKTNGNGVARMEIAAYNASGLIGSVSVTADSGSLLVWKRFQISVNAPTGTTRLLARLIVEGTPGPTYYRKLKVETGLVATLWTDDTSVVDQASATSALEARVTTAENGVSSYYASWNLNLTAGGLITGIRSVNNGTIGTIDFVFDKVRFLAPAGGQRMEMSEGNLRAYDANGVLRAQFGVF</sequence>
<dbReference type="GeneID" id="7943844"/>